<gene>
    <name evidence="1" type="ORF">IAB26_14190</name>
</gene>
<reference evidence="1" key="1">
    <citation type="submission" date="2020-10" db="EMBL/GenBank/DDBJ databases">
        <authorList>
            <person name="Gilroy R."/>
        </authorList>
    </citation>
    <scope>NUCLEOTIDE SEQUENCE</scope>
    <source>
        <strain evidence="1">ChiSjej3B21-11622</strain>
    </source>
</reference>
<accession>A0A9D0ZZH8</accession>
<evidence type="ECO:0000313" key="1">
    <source>
        <dbReference type="EMBL" id="HIQ97695.1"/>
    </source>
</evidence>
<dbReference type="EMBL" id="DVFT01000208">
    <property type="protein sequence ID" value="HIQ97695.1"/>
    <property type="molecule type" value="Genomic_DNA"/>
</dbReference>
<proteinExistence type="predicted"/>
<protein>
    <submittedName>
        <fullName evidence="1">Uncharacterized protein</fullName>
    </submittedName>
</protein>
<comment type="caution">
    <text evidence="1">The sequence shown here is derived from an EMBL/GenBank/DDBJ whole genome shotgun (WGS) entry which is preliminary data.</text>
</comment>
<name>A0A9D0ZZH8_9FIRM</name>
<dbReference type="AlphaFoldDB" id="A0A9D0ZZH8"/>
<organism evidence="1 2">
    <name type="scientific">Candidatus Limivivens merdigallinarum</name>
    <dbReference type="NCBI Taxonomy" id="2840859"/>
    <lineage>
        <taxon>Bacteria</taxon>
        <taxon>Bacillati</taxon>
        <taxon>Bacillota</taxon>
        <taxon>Clostridia</taxon>
        <taxon>Lachnospirales</taxon>
        <taxon>Lachnospiraceae</taxon>
        <taxon>Lachnospiraceae incertae sedis</taxon>
        <taxon>Candidatus Limivivens</taxon>
    </lineage>
</organism>
<sequence length="140" mass="16912">MRKRKCGKEWLLRGRTFLGWQTGYVIGMESHRYYAGVQAGKIRCRPLWGARYFATRKQAEQTVYRTLGYAGMQVRLFHVCYTLVEAETLEQRWKLYREGGRPLKFLTYREALRYQKERDLYKDYTVELYAFREKEIRLAA</sequence>
<evidence type="ECO:0000313" key="2">
    <source>
        <dbReference type="Proteomes" id="UP000886886"/>
    </source>
</evidence>
<dbReference type="Proteomes" id="UP000886886">
    <property type="component" value="Unassembled WGS sequence"/>
</dbReference>
<reference evidence="1" key="2">
    <citation type="journal article" date="2021" name="PeerJ">
        <title>Extensive microbial diversity within the chicken gut microbiome revealed by metagenomics and culture.</title>
        <authorList>
            <person name="Gilroy R."/>
            <person name="Ravi A."/>
            <person name="Getino M."/>
            <person name="Pursley I."/>
            <person name="Horton D.L."/>
            <person name="Alikhan N.F."/>
            <person name="Baker D."/>
            <person name="Gharbi K."/>
            <person name="Hall N."/>
            <person name="Watson M."/>
            <person name="Adriaenssens E.M."/>
            <person name="Foster-Nyarko E."/>
            <person name="Jarju S."/>
            <person name="Secka A."/>
            <person name="Antonio M."/>
            <person name="Oren A."/>
            <person name="Chaudhuri R.R."/>
            <person name="La Ragione R."/>
            <person name="Hildebrand F."/>
            <person name="Pallen M.J."/>
        </authorList>
    </citation>
    <scope>NUCLEOTIDE SEQUENCE</scope>
    <source>
        <strain evidence="1">ChiSjej3B21-11622</strain>
    </source>
</reference>